<reference evidence="3 4" key="1">
    <citation type="submission" date="2018-05" db="EMBL/GenBank/DDBJ databases">
        <title>Complete genome sequence of Massilia oculi sp. nov. CCUG 43427T (=DSM 26321T), the type strain of M. oculi, and comparison with genome sequences of other Massilia strains.</title>
        <authorList>
            <person name="Zhu B."/>
        </authorList>
    </citation>
    <scope>NUCLEOTIDE SEQUENCE [LARGE SCALE GENOMIC DNA]</scope>
    <source>
        <strain evidence="3 4">CCUG 43427</strain>
    </source>
</reference>
<protein>
    <submittedName>
        <fullName evidence="3">Copper resistance protein CopB</fullName>
    </submittedName>
</protein>
<dbReference type="InterPro" id="IPR036709">
    <property type="entry name" value="Autotransporte_beta_dom_sf"/>
</dbReference>
<feature type="region of interest" description="Disordered" evidence="1">
    <location>
        <begin position="36"/>
        <end position="191"/>
    </location>
</feature>
<feature type="compositionally biased region" description="Polar residues" evidence="1">
    <location>
        <begin position="155"/>
        <end position="172"/>
    </location>
</feature>
<evidence type="ECO:0000313" key="3">
    <source>
        <dbReference type="EMBL" id="AWL03051.1"/>
    </source>
</evidence>
<name>A0A2S2DCH6_9BURK</name>
<proteinExistence type="predicted"/>
<dbReference type="KEGG" id="mtim:DIR46_00295"/>
<organism evidence="3 4">
    <name type="scientific">Massilia oculi</name>
    <dbReference type="NCBI Taxonomy" id="945844"/>
    <lineage>
        <taxon>Bacteria</taxon>
        <taxon>Pseudomonadati</taxon>
        <taxon>Pseudomonadota</taxon>
        <taxon>Betaproteobacteria</taxon>
        <taxon>Burkholderiales</taxon>
        <taxon>Oxalobacteraceae</taxon>
        <taxon>Telluria group</taxon>
        <taxon>Massilia</taxon>
    </lineage>
</organism>
<dbReference type="GO" id="GO:0009279">
    <property type="term" value="C:cell outer membrane"/>
    <property type="evidence" value="ECO:0007669"/>
    <property type="project" value="InterPro"/>
</dbReference>
<accession>A0A2S2DCH6</accession>
<keyword evidence="4" id="KW-1185">Reference proteome</keyword>
<feature type="chain" id="PRO_5015701980" evidence="2">
    <location>
        <begin position="26"/>
        <end position="455"/>
    </location>
</feature>
<evidence type="ECO:0000256" key="1">
    <source>
        <dbReference type="SAM" id="MobiDB-lite"/>
    </source>
</evidence>
<gene>
    <name evidence="3" type="ORF">DIR46_00295</name>
</gene>
<feature type="region of interest" description="Disordered" evidence="1">
    <location>
        <begin position="208"/>
        <end position="230"/>
    </location>
</feature>
<dbReference type="SUPFAM" id="SSF103515">
    <property type="entry name" value="Autotransporter"/>
    <property type="match status" value="1"/>
</dbReference>
<dbReference type="AlphaFoldDB" id="A0A2S2DCH6"/>
<dbReference type="EMBL" id="CP029343">
    <property type="protein sequence ID" value="AWL03051.1"/>
    <property type="molecule type" value="Genomic_DNA"/>
</dbReference>
<keyword evidence="2" id="KW-0732">Signal</keyword>
<dbReference type="OrthoDB" id="9778934at2"/>
<dbReference type="GO" id="GO:0006878">
    <property type="term" value="P:intracellular copper ion homeostasis"/>
    <property type="evidence" value="ECO:0007669"/>
    <property type="project" value="InterPro"/>
</dbReference>
<evidence type="ECO:0000313" key="4">
    <source>
        <dbReference type="Proteomes" id="UP000245820"/>
    </source>
</evidence>
<feature type="signal peptide" evidence="2">
    <location>
        <begin position="1"/>
        <end position="25"/>
    </location>
</feature>
<dbReference type="Pfam" id="PF05275">
    <property type="entry name" value="CopB"/>
    <property type="match status" value="1"/>
</dbReference>
<evidence type="ECO:0000256" key="2">
    <source>
        <dbReference type="SAM" id="SignalP"/>
    </source>
</evidence>
<dbReference type="Proteomes" id="UP000245820">
    <property type="component" value="Chromosome"/>
</dbReference>
<dbReference type="InterPro" id="IPR007939">
    <property type="entry name" value="Cu-R_B_prcur"/>
</dbReference>
<sequence length="455" mass="48946">MKNQLRKPIPYALVIASLFSQNAAAQATASVQQVPSVQSLTGDTHSTMDHAAMGHVTPPSSPAKPVLQPAVPAKPDARQSSGQAAHSVPTEAKTSRAEQQNQQQGQGSEHTGHHTTAPANRSGTPTAPEPGNVGQPVREQSPASGHAGHAMPAQASPTVQGQRNAPQAQNMDHSAMGHAPPPGASASNAHAGMDHAAQAIVSPAAGGQDMQMGRMQGGPPPADARDPNAYNEGTKFAHLGNHEMNDNAPFWKVLFDKAEAAKGDGEQGQNVEFEAWYGNDYDKAWVKAEGERRGEALESARTELLWDRAFATFWSTQVGVRHDSGEGKSRNWLAFGVQGLAPYWFETEATAYWRPGSGLAARLSVKYEVLFTSRLILEPEVEANLYSRSDPEREIGSGLSDISAGLRLRYEVTRQFAPYIGVTWSRQFGETADFTRIRGRGQSEVQAVAGIRFWF</sequence>
<dbReference type="GO" id="GO:0005507">
    <property type="term" value="F:copper ion binding"/>
    <property type="evidence" value="ECO:0007669"/>
    <property type="project" value="InterPro"/>
</dbReference>